<dbReference type="InterPro" id="IPR016499">
    <property type="entry name" value="NucleicA-bd_Rv2694c_prd"/>
</dbReference>
<keyword evidence="4" id="KW-1185">Reference proteome</keyword>
<accession>A0A4P7UBK4</accession>
<keyword evidence="2" id="KW-0238">DNA-binding</keyword>
<dbReference type="OrthoDB" id="3268233at2"/>
<dbReference type="CDD" id="cd04488">
    <property type="entry name" value="RecG_wedge_OBF"/>
    <property type="match status" value="1"/>
</dbReference>
<dbReference type="EMBL" id="BMCK01000002">
    <property type="protein sequence ID" value="GGD19552.1"/>
    <property type="molecule type" value="Genomic_DNA"/>
</dbReference>
<dbReference type="KEGG" id="ndp:E2C04_07500"/>
<reference evidence="4" key="3">
    <citation type="journal article" date="2019" name="Int. J. Syst. Evol. Microbiol.">
        <title>The Global Catalogue of Microorganisms (GCM) 10K type strain sequencing project: providing services to taxonomists for standard genome sequencing and annotation.</title>
        <authorList>
            <consortium name="The Broad Institute Genomics Platform"/>
            <consortium name="The Broad Institute Genome Sequencing Center for Infectious Disease"/>
            <person name="Wu L."/>
            <person name="Ma J."/>
        </authorList>
    </citation>
    <scope>NUCLEOTIDE SEQUENCE [LARGE SCALE GENOMIC DNA]</scope>
    <source>
        <strain evidence="4">CCM 7403</strain>
    </source>
</reference>
<gene>
    <name evidence="2" type="ORF">E2C04_07500</name>
    <name evidence="1" type="ORF">GCM10007231_18400</name>
</gene>
<organism evidence="2 3">
    <name type="scientific">Nocardioides daphniae</name>
    <dbReference type="NCBI Taxonomy" id="402297"/>
    <lineage>
        <taxon>Bacteria</taxon>
        <taxon>Bacillati</taxon>
        <taxon>Actinomycetota</taxon>
        <taxon>Actinomycetes</taxon>
        <taxon>Propionibacteriales</taxon>
        <taxon>Nocardioidaceae</taxon>
        <taxon>Nocardioides</taxon>
    </lineage>
</organism>
<dbReference type="GO" id="GO:0003677">
    <property type="term" value="F:DNA binding"/>
    <property type="evidence" value="ECO:0007669"/>
    <property type="project" value="UniProtKB-KW"/>
</dbReference>
<proteinExistence type="predicted"/>
<evidence type="ECO:0000313" key="4">
    <source>
        <dbReference type="Proteomes" id="UP000630594"/>
    </source>
</evidence>
<name>A0A4P7UBK4_9ACTN</name>
<evidence type="ECO:0000313" key="1">
    <source>
        <dbReference type="EMBL" id="GGD19552.1"/>
    </source>
</evidence>
<reference evidence="1" key="5">
    <citation type="submission" date="2024-05" db="EMBL/GenBank/DDBJ databases">
        <authorList>
            <person name="Sun Q."/>
            <person name="Sedlacek I."/>
        </authorList>
    </citation>
    <scope>NUCLEOTIDE SEQUENCE</scope>
    <source>
        <strain evidence="1">CCM 7403</strain>
    </source>
</reference>
<dbReference type="RefSeq" id="WP_135832140.1">
    <property type="nucleotide sequence ID" value="NZ_BMCK01000002.1"/>
</dbReference>
<evidence type="ECO:0000313" key="3">
    <source>
        <dbReference type="Proteomes" id="UP000297025"/>
    </source>
</evidence>
<dbReference type="SUPFAM" id="SSF50249">
    <property type="entry name" value="Nucleic acid-binding proteins"/>
    <property type="match status" value="1"/>
</dbReference>
<dbReference type="Gene3D" id="2.40.50.140">
    <property type="entry name" value="Nucleic acid-binding proteins"/>
    <property type="match status" value="1"/>
</dbReference>
<dbReference type="Proteomes" id="UP000297025">
    <property type="component" value="Chromosome"/>
</dbReference>
<protein>
    <submittedName>
        <fullName evidence="2">DNA-binding protein</fullName>
    </submittedName>
</protein>
<dbReference type="EMBL" id="CP038462">
    <property type="protein sequence ID" value="QCC77094.1"/>
    <property type="molecule type" value="Genomic_DNA"/>
</dbReference>
<reference evidence="2" key="4">
    <citation type="submission" date="2019-03" db="EMBL/GenBank/DDBJ databases">
        <authorList>
            <person name="Huang Y."/>
        </authorList>
    </citation>
    <scope>NUCLEOTIDE SEQUENCE</scope>
    <source>
        <strain evidence="2">JCM 16608</strain>
    </source>
</reference>
<evidence type="ECO:0000313" key="2">
    <source>
        <dbReference type="EMBL" id="QCC77094.1"/>
    </source>
</evidence>
<dbReference type="Proteomes" id="UP000630594">
    <property type="component" value="Unassembled WGS sequence"/>
</dbReference>
<reference evidence="1" key="2">
    <citation type="journal article" date="2014" name="Int. J. Syst. Evol. Microbiol.">
        <title>Complete genome of a new Firmicutes species belonging to the dominant human colonic microbiota ('Ruminococcus bicirculans') reveals two chromosomes and a selective capacity to utilize plant glucans.</title>
        <authorList>
            <consortium name="NISC Comparative Sequencing Program"/>
            <person name="Wegmann U."/>
            <person name="Louis P."/>
            <person name="Goesmann A."/>
            <person name="Henrissat B."/>
            <person name="Duncan S.H."/>
            <person name="Flint H.J."/>
        </authorList>
    </citation>
    <scope>NUCLEOTIDE SEQUENCE</scope>
    <source>
        <strain evidence="1">CCM 7403</strain>
    </source>
</reference>
<dbReference type="AlphaFoldDB" id="A0A4P7UBK4"/>
<dbReference type="PIRSF" id="PIRSF006910">
    <property type="entry name" value="NA_bind_Rv2694c_prd"/>
    <property type="match status" value="1"/>
</dbReference>
<sequence length="120" mass="13153">MEVRGKLRSALSRWADSADQEQRDLRKEHGVEGALSIAEAPDRVPVTLRGSLRAVTLMPRGGVPTLEADLDDGTGTVTLVWLGRRRIAGIEPGRALSATGRIGIHDGRRVLYNPRYELMP</sequence>
<reference evidence="2 3" key="1">
    <citation type="journal article" date="2008" name="Int. J. Syst. Evol. Microbiol.">
        <title>Nocardioides daphniae sp. nov., isolated from Daphnia cucullata (Crustacea: Cladocera).</title>
        <authorList>
            <person name="Toth E.M."/>
            <person name="Keki Z."/>
            <person name="Homonnay Z.G."/>
            <person name="Borsodi A.K."/>
            <person name="Marialigeti K."/>
            <person name="Schumann P."/>
        </authorList>
    </citation>
    <scope>NUCLEOTIDE SEQUENCE [LARGE SCALE GENOMIC DNA]</scope>
    <source>
        <strain evidence="2 3">JCM 16608</strain>
    </source>
</reference>
<dbReference type="InterPro" id="IPR012340">
    <property type="entry name" value="NA-bd_OB-fold"/>
</dbReference>